<dbReference type="GO" id="GO:0016020">
    <property type="term" value="C:membrane"/>
    <property type="evidence" value="ECO:0007669"/>
    <property type="project" value="TreeGrafter"/>
</dbReference>
<keyword evidence="1" id="KW-0472">Membrane</keyword>
<comment type="caution">
    <text evidence="4">The sequence shown here is derived from an EMBL/GenBank/DDBJ whole genome shotgun (WGS) entry which is preliminary data.</text>
</comment>
<protein>
    <recommendedName>
        <fullName evidence="5">Acyltransferase 3 domain-containing protein</fullName>
    </recommendedName>
</protein>
<evidence type="ECO:0008006" key="5">
    <source>
        <dbReference type="Google" id="ProtNLM"/>
    </source>
</evidence>
<feature type="domain" description="Acyltransferase 3" evidence="2">
    <location>
        <begin position="11"/>
        <end position="336"/>
    </location>
</feature>
<feature type="domain" description="SGNH" evidence="3">
    <location>
        <begin position="793"/>
        <end position="993"/>
    </location>
</feature>
<dbReference type="PANTHER" id="PTHR23028:SF53">
    <property type="entry name" value="ACYL_TRANSF_3 DOMAIN-CONTAINING PROTEIN"/>
    <property type="match status" value="1"/>
</dbReference>
<proteinExistence type="predicted"/>
<feature type="non-terminal residue" evidence="4">
    <location>
        <position position="994"/>
    </location>
</feature>
<dbReference type="OrthoDB" id="207378at2759"/>
<sequence length="994" mass="110707">TKTHYLTYRPDIDGLRTLAVVPVVVFHAYPTAFPGGFIGVDIFFVISGYLISGILLKEMTHDTFTYANFYSRRVRRIFPVLLLVLASTLWMGCLYLLASSLKALAATMLAGSLFCANLQILSLEKGYFDDDVKSNPLLHLWSLGVEEQFYIFWPFFVSLLAKLSFRKAIAAQLVVLTLSFSLNVSMLGYHGTNKVAFYFPLCRFWQMSMGGLLAYLANQPPVASSTKAWLPSVQSYAGLLMVLLGFACIDESSVFPGFWALLPSCGASLLIAAGPSAPFNAYILSSSPMVFLGKISYALYLWHWPLLVFANTRFPNTRPFYMQPFVMLLVAMALSLNFTGFENRVRRLRSKFVVPSLTLAMLVVIVLSYNVYSHPSSFSMTELDLLQLSAPQDLAPIRKPLSSTKTNISNASLPIVAVVVPNTSREPRTQSTTYMQAIAAGKDMNTAWDEGLVSLDATSVYGDHPHARVLNPGHEATDGLVVVLGDSHADMLKPRFRKLYEDAAAQNHSFPTIVFKTDYGRPLLACQPATEIDMAMVKRVKPHTVLITFHWVQYLRPGGGAGPLHAPPPCCKSLFDDDCTYQTSADVVDLVRQWQAAVAELTALGIRVFVVQQHVEQGKFYYVYWLEGTTVKTVPGPTNRTEYRAEHRPLIGQIEEAVRGANASLIDFADNLCWQDLCYVTTGSGEPVYADSNHIRAYIARNYLSVLDQVVAGVEAPTSPREQLPMVTPLVDTPNPSREAKVKATTYLQAIQGGKDINGVWEAGLEFLDSSSPYGYHYHAQVLNPGHESTNGLVIVLGDSHADMIKPRFLKLYQDATANNESFPTMVFKTNFGRAPLSCEADTPLDLDMVKRMKPQVVFYSFHWLQYLRPDAPATDPLADDPRCCHSLYESCPYQSPRDADELLARWTRDVKSLTAMGIKVYVAQQYVEDAKFYYVYWLEGDHMKKVLGPVIRSEFQKTNAHLIDGISSAVAEANATLLDYSDNLCWQDKCETV</sequence>
<feature type="transmembrane region" description="Helical" evidence="1">
    <location>
        <begin position="195"/>
        <end position="216"/>
    </location>
</feature>
<gene>
    <name evidence="4" type="ORF">As57867_006045</name>
</gene>
<feature type="transmembrane region" description="Helical" evidence="1">
    <location>
        <begin position="253"/>
        <end position="272"/>
    </location>
</feature>
<dbReference type="Pfam" id="PF19040">
    <property type="entry name" value="SGNH"/>
    <property type="match status" value="2"/>
</dbReference>
<evidence type="ECO:0000259" key="3">
    <source>
        <dbReference type="Pfam" id="PF19040"/>
    </source>
</evidence>
<dbReference type="Pfam" id="PF01757">
    <property type="entry name" value="Acyl_transf_3"/>
    <property type="match status" value="1"/>
</dbReference>
<name>A0A6A4ZDD4_9STRA</name>
<organism evidence="4">
    <name type="scientific">Aphanomyces stellatus</name>
    <dbReference type="NCBI Taxonomy" id="120398"/>
    <lineage>
        <taxon>Eukaryota</taxon>
        <taxon>Sar</taxon>
        <taxon>Stramenopiles</taxon>
        <taxon>Oomycota</taxon>
        <taxon>Saprolegniomycetes</taxon>
        <taxon>Saprolegniales</taxon>
        <taxon>Verrucalvaceae</taxon>
        <taxon>Aphanomyces</taxon>
    </lineage>
</organism>
<feature type="transmembrane region" description="Helical" evidence="1">
    <location>
        <begin position="279"/>
        <end position="300"/>
    </location>
</feature>
<feature type="transmembrane region" description="Helical" evidence="1">
    <location>
        <begin position="228"/>
        <end position="247"/>
    </location>
</feature>
<feature type="transmembrane region" description="Helical" evidence="1">
    <location>
        <begin position="168"/>
        <end position="189"/>
    </location>
</feature>
<dbReference type="EMBL" id="VJMH01002328">
    <property type="protein sequence ID" value="KAF0709181.1"/>
    <property type="molecule type" value="Genomic_DNA"/>
</dbReference>
<evidence type="ECO:0000259" key="2">
    <source>
        <dbReference type="Pfam" id="PF01757"/>
    </source>
</evidence>
<feature type="domain" description="SGNH" evidence="3">
    <location>
        <begin position="480"/>
        <end position="702"/>
    </location>
</feature>
<feature type="transmembrane region" description="Helical" evidence="1">
    <location>
        <begin position="77"/>
        <end position="97"/>
    </location>
</feature>
<feature type="transmembrane region" description="Helical" evidence="1">
    <location>
        <begin position="35"/>
        <end position="56"/>
    </location>
</feature>
<keyword evidence="1" id="KW-1133">Transmembrane helix</keyword>
<evidence type="ECO:0000256" key="1">
    <source>
        <dbReference type="SAM" id="Phobius"/>
    </source>
</evidence>
<feature type="transmembrane region" description="Helical" evidence="1">
    <location>
        <begin position="320"/>
        <end position="340"/>
    </location>
</feature>
<evidence type="ECO:0000313" key="4">
    <source>
        <dbReference type="EMBL" id="KAF0709181.1"/>
    </source>
</evidence>
<keyword evidence="1" id="KW-0812">Transmembrane</keyword>
<dbReference type="PANTHER" id="PTHR23028">
    <property type="entry name" value="ACETYLTRANSFERASE"/>
    <property type="match status" value="1"/>
</dbReference>
<dbReference type="InterPro" id="IPR043968">
    <property type="entry name" value="SGNH"/>
</dbReference>
<dbReference type="GO" id="GO:0016747">
    <property type="term" value="F:acyltransferase activity, transferring groups other than amino-acyl groups"/>
    <property type="evidence" value="ECO:0007669"/>
    <property type="project" value="InterPro"/>
</dbReference>
<feature type="transmembrane region" description="Helical" evidence="1">
    <location>
        <begin position="352"/>
        <end position="372"/>
    </location>
</feature>
<dbReference type="InterPro" id="IPR002656">
    <property type="entry name" value="Acyl_transf_3_dom"/>
</dbReference>
<accession>A0A6A4ZDD4</accession>
<dbReference type="InterPro" id="IPR050879">
    <property type="entry name" value="Acyltransferase_3"/>
</dbReference>
<reference evidence="4" key="1">
    <citation type="submission" date="2019-06" db="EMBL/GenBank/DDBJ databases">
        <title>Genomics analysis of Aphanomyces spp. identifies a new class of oomycete effector associated with host adaptation.</title>
        <authorList>
            <person name="Gaulin E."/>
        </authorList>
    </citation>
    <scope>NUCLEOTIDE SEQUENCE</scope>
    <source>
        <strain evidence="4">CBS 578.67</strain>
    </source>
</reference>
<feature type="non-terminal residue" evidence="4">
    <location>
        <position position="1"/>
    </location>
</feature>
<dbReference type="AlphaFoldDB" id="A0A6A4ZDD4"/>
<dbReference type="GO" id="GO:0000271">
    <property type="term" value="P:polysaccharide biosynthetic process"/>
    <property type="evidence" value="ECO:0007669"/>
    <property type="project" value="TreeGrafter"/>
</dbReference>